<dbReference type="EMBL" id="VDCQ01000019">
    <property type="protein sequence ID" value="TNJ65392.1"/>
    <property type="molecule type" value="Genomic_DNA"/>
</dbReference>
<dbReference type="PANTHER" id="PTHR34975:SF2">
    <property type="entry name" value="SPORE GERMINATION PROTEIN A2"/>
    <property type="match status" value="1"/>
</dbReference>
<comment type="similarity">
    <text evidence="2">Belongs to the amino acid-polyamine-organocation (APC) superfamily. Spore germination protein (SGP) (TC 2.A.3.9) family.</text>
</comment>
<reference evidence="10 11" key="1">
    <citation type="submission" date="2019-05" db="EMBL/GenBank/DDBJ databases">
        <title>We sequenced the genome of Paenibacillus hemerocallicola KCTC 33185 for further insight into its adaptation and study the phylogeny of Paenibacillus.</title>
        <authorList>
            <person name="Narsing Rao M.P."/>
        </authorList>
    </citation>
    <scope>NUCLEOTIDE SEQUENCE [LARGE SCALE GENOMIC DNA]</scope>
    <source>
        <strain evidence="10 11">KCTC 33185</strain>
    </source>
</reference>
<dbReference type="Pfam" id="PF03845">
    <property type="entry name" value="Spore_permease"/>
    <property type="match status" value="1"/>
</dbReference>
<accession>A0A5C4T8W8</accession>
<keyword evidence="3" id="KW-0813">Transport</keyword>
<feature type="transmembrane region" description="Helical" evidence="9">
    <location>
        <begin position="320"/>
        <end position="343"/>
    </location>
</feature>
<feature type="region of interest" description="Disordered" evidence="8">
    <location>
        <begin position="21"/>
        <end position="50"/>
    </location>
</feature>
<keyword evidence="6 9" id="KW-1133">Transmembrane helix</keyword>
<evidence type="ECO:0000313" key="11">
    <source>
        <dbReference type="Proteomes" id="UP000307943"/>
    </source>
</evidence>
<feature type="transmembrane region" description="Helical" evidence="9">
    <location>
        <begin position="167"/>
        <end position="186"/>
    </location>
</feature>
<dbReference type="GO" id="GO:0016020">
    <property type="term" value="C:membrane"/>
    <property type="evidence" value="ECO:0007669"/>
    <property type="project" value="UniProtKB-SubCell"/>
</dbReference>
<evidence type="ECO:0000256" key="4">
    <source>
        <dbReference type="ARBA" id="ARBA00022544"/>
    </source>
</evidence>
<dbReference type="Proteomes" id="UP000307943">
    <property type="component" value="Unassembled WGS sequence"/>
</dbReference>
<proteinExistence type="inferred from homology"/>
<dbReference type="OrthoDB" id="2663541at2"/>
<feature type="transmembrane region" description="Helical" evidence="9">
    <location>
        <begin position="233"/>
        <end position="256"/>
    </location>
</feature>
<dbReference type="InterPro" id="IPR004761">
    <property type="entry name" value="Spore_GerAB"/>
</dbReference>
<evidence type="ECO:0000256" key="1">
    <source>
        <dbReference type="ARBA" id="ARBA00004141"/>
    </source>
</evidence>
<keyword evidence="11" id="KW-1185">Reference proteome</keyword>
<dbReference type="AlphaFoldDB" id="A0A5C4T8W8"/>
<feature type="transmembrane region" description="Helical" evidence="9">
    <location>
        <begin position="268"/>
        <end position="291"/>
    </location>
</feature>
<name>A0A5C4T8W8_9BACL</name>
<comment type="caution">
    <text evidence="10">The sequence shown here is derived from an EMBL/GenBank/DDBJ whole genome shotgun (WGS) entry which is preliminary data.</text>
</comment>
<evidence type="ECO:0000256" key="7">
    <source>
        <dbReference type="ARBA" id="ARBA00023136"/>
    </source>
</evidence>
<evidence type="ECO:0000256" key="3">
    <source>
        <dbReference type="ARBA" id="ARBA00022448"/>
    </source>
</evidence>
<feature type="transmembrane region" description="Helical" evidence="9">
    <location>
        <begin position="384"/>
        <end position="409"/>
    </location>
</feature>
<keyword evidence="5 9" id="KW-0812">Transmembrane</keyword>
<sequence length="419" mass="47247">MREFSSFCRSSGPIWIRSFIPSMPGPPKRSSGCSSRRKSHRRMQGSESMNNKATISPQQVTLLFLSFITSSAIVFIPNPVIQAAHNGAWLSMLLSGLCGMLMLALVLYLYRQHPSIVFVQYFRDMFGAWFTVLVIVPFLLSLFMMTANITQGLGLFLTSSMMVETPMYIFHAFTLVAAALTVRAGIEVMARMFGLLIFIVIVTVAFVLLFAIPDYDPGALLPQFNDGWKPIAYGTYLTYGWPYSEIFLFTSIFCFVRTDTKKKWTKPLYGALVFHMLVFSIVIACTIMTFGKSAAERKYSLYEVARVIEITGIFERIESIVGITLIAGSYMKISICLFVLNLTASRLFNLKDDRLLIYPITVAILFLSVTMFPTESEAFECWTVVWPFIAICFSVPLLLALTGTVVRNIRRRGQASRKH</sequence>
<organism evidence="10 11">
    <name type="scientific">Paenibacillus hemerocallicola</name>
    <dbReference type="NCBI Taxonomy" id="1172614"/>
    <lineage>
        <taxon>Bacteria</taxon>
        <taxon>Bacillati</taxon>
        <taxon>Bacillota</taxon>
        <taxon>Bacilli</taxon>
        <taxon>Bacillales</taxon>
        <taxon>Paenibacillaceae</taxon>
        <taxon>Paenibacillus</taxon>
    </lineage>
</organism>
<evidence type="ECO:0000256" key="9">
    <source>
        <dbReference type="SAM" id="Phobius"/>
    </source>
</evidence>
<dbReference type="PANTHER" id="PTHR34975">
    <property type="entry name" value="SPORE GERMINATION PROTEIN A2"/>
    <property type="match status" value="1"/>
</dbReference>
<feature type="transmembrane region" description="Helical" evidence="9">
    <location>
        <begin position="87"/>
        <end position="110"/>
    </location>
</feature>
<keyword evidence="7 9" id="KW-0472">Membrane</keyword>
<comment type="subcellular location">
    <subcellularLocation>
        <location evidence="1">Membrane</location>
        <topology evidence="1">Multi-pass membrane protein</topology>
    </subcellularLocation>
</comment>
<feature type="transmembrane region" description="Helical" evidence="9">
    <location>
        <begin position="193"/>
        <end position="213"/>
    </location>
</feature>
<dbReference type="GO" id="GO:0009847">
    <property type="term" value="P:spore germination"/>
    <property type="evidence" value="ECO:0007669"/>
    <property type="project" value="InterPro"/>
</dbReference>
<protein>
    <submittedName>
        <fullName evidence="10">Spore gernimation protein</fullName>
    </submittedName>
</protein>
<gene>
    <name evidence="10" type="ORF">FE784_15340</name>
</gene>
<feature type="transmembrane region" description="Helical" evidence="9">
    <location>
        <begin position="60"/>
        <end position="81"/>
    </location>
</feature>
<evidence type="ECO:0000313" key="10">
    <source>
        <dbReference type="EMBL" id="TNJ65392.1"/>
    </source>
</evidence>
<feature type="transmembrane region" description="Helical" evidence="9">
    <location>
        <begin position="126"/>
        <end position="147"/>
    </location>
</feature>
<evidence type="ECO:0000256" key="6">
    <source>
        <dbReference type="ARBA" id="ARBA00022989"/>
    </source>
</evidence>
<dbReference type="NCBIfam" id="TIGR00912">
    <property type="entry name" value="2A0309"/>
    <property type="match status" value="1"/>
</dbReference>
<evidence type="ECO:0000256" key="8">
    <source>
        <dbReference type="SAM" id="MobiDB-lite"/>
    </source>
</evidence>
<dbReference type="Gene3D" id="1.20.1740.10">
    <property type="entry name" value="Amino acid/polyamine transporter I"/>
    <property type="match status" value="1"/>
</dbReference>
<evidence type="ECO:0000256" key="2">
    <source>
        <dbReference type="ARBA" id="ARBA00007998"/>
    </source>
</evidence>
<keyword evidence="4" id="KW-0309">Germination</keyword>
<evidence type="ECO:0000256" key="5">
    <source>
        <dbReference type="ARBA" id="ARBA00022692"/>
    </source>
</evidence>
<feature type="transmembrane region" description="Helical" evidence="9">
    <location>
        <begin position="355"/>
        <end position="372"/>
    </location>
</feature>